<accession>A0A652YIY6</accession>
<feature type="domain" description="Aromatic-ring-hydroxylating dioxygenase alpha subunit C-terminal" evidence="2">
    <location>
        <begin position="143"/>
        <end position="369"/>
    </location>
</feature>
<dbReference type="Gene3D" id="3.90.380.10">
    <property type="entry name" value="Naphthalene 1,2-dioxygenase Alpha Subunit, Chain A, domain 1"/>
    <property type="match status" value="2"/>
</dbReference>
<protein>
    <submittedName>
        <fullName evidence="3">Ring hydroxylating enzyme alpha subunit</fullName>
    </submittedName>
</protein>
<dbReference type="Gene3D" id="2.102.10.10">
    <property type="entry name" value="Rieske [2Fe-2S] iron-sulphur domain"/>
    <property type="match status" value="1"/>
</dbReference>
<name>A0A652YIY6_NOCGL</name>
<dbReference type="EMBL" id="VNIQ01000008">
    <property type="protein sequence ID" value="TYQ01213.1"/>
    <property type="molecule type" value="Genomic_DNA"/>
</dbReference>
<dbReference type="PANTHER" id="PTHR43756">
    <property type="entry name" value="CHOLINE MONOOXYGENASE, CHLOROPLASTIC"/>
    <property type="match status" value="1"/>
</dbReference>
<sequence>MLLGLERDAQMPHFPKPPEGSWTEHFGLDTGPITFEDSISPEYFEVEREAVFGHTWLNVGRVEQAPVPGSYFIRVIDAVRASVVVTRGADESVTAWSSAGNGLVPLQVDVWEGFVFVNFDDTNTISLDDYLGKFAAGMTGYPFGRMTQVYKYQAHVRSNWKLYIDAFAEFYHAPILHSKQYVSDESNKLKSYGFEALAYDIDGPHGMVSSWGGMAPPKDPMMVKPTERLLRSGNFGPWDKPDFPELATLPTGLNPTKHKSWGLDSYVLFPNFMIVVWEPGWYLTYHYWPTAYNEHTFEGTLYMPPPKNATERMRQEMAAVTFKEFGLQDCNTLEATQTMLESRAVSHFLLCDQEVLVRHLHTASQRFVDEILLRT</sequence>
<evidence type="ECO:0000313" key="3">
    <source>
        <dbReference type="EMBL" id="TYQ01213.1"/>
    </source>
</evidence>
<dbReference type="PANTHER" id="PTHR43756:SF5">
    <property type="entry name" value="CHOLINE MONOOXYGENASE, CHLOROPLASTIC"/>
    <property type="match status" value="1"/>
</dbReference>
<dbReference type="InterPro" id="IPR001663">
    <property type="entry name" value="Rng_hydr_dOase-A"/>
</dbReference>
<dbReference type="GO" id="GO:0005506">
    <property type="term" value="F:iron ion binding"/>
    <property type="evidence" value="ECO:0007669"/>
    <property type="project" value="InterPro"/>
</dbReference>
<comment type="caution">
    <text evidence="3">The sequence shown here is derived from an EMBL/GenBank/DDBJ whole genome shotgun (WGS) entry which is preliminary data.</text>
</comment>
<dbReference type="SUPFAM" id="SSF50022">
    <property type="entry name" value="ISP domain"/>
    <property type="match status" value="1"/>
</dbReference>
<dbReference type="InterPro" id="IPR036922">
    <property type="entry name" value="Rieske_2Fe-2S_sf"/>
</dbReference>
<evidence type="ECO:0000256" key="1">
    <source>
        <dbReference type="ARBA" id="ARBA00001962"/>
    </source>
</evidence>
<gene>
    <name evidence="3" type="ORF">FNL38_10867</name>
</gene>
<organism evidence="3">
    <name type="scientific">Nocardia globerula</name>
    <dbReference type="NCBI Taxonomy" id="1818"/>
    <lineage>
        <taxon>Bacteria</taxon>
        <taxon>Bacillati</taxon>
        <taxon>Actinomycetota</taxon>
        <taxon>Actinomycetes</taxon>
        <taxon>Mycobacteriales</taxon>
        <taxon>Nocardiaceae</taxon>
        <taxon>Nocardia</taxon>
    </lineage>
</organism>
<dbReference type="SUPFAM" id="SSF55961">
    <property type="entry name" value="Bet v1-like"/>
    <property type="match status" value="1"/>
</dbReference>
<evidence type="ECO:0000259" key="2">
    <source>
        <dbReference type="Pfam" id="PF00848"/>
    </source>
</evidence>
<dbReference type="InterPro" id="IPR015879">
    <property type="entry name" value="Ring_hydroxy_dOase_asu_C_dom"/>
</dbReference>
<proteinExistence type="predicted"/>
<dbReference type="CDD" id="cd00680">
    <property type="entry name" value="RHO_alpha_C"/>
    <property type="match status" value="1"/>
</dbReference>
<dbReference type="AlphaFoldDB" id="A0A652YIY6"/>
<reference evidence="3" key="1">
    <citation type="submission" date="2019-07" db="EMBL/GenBank/DDBJ databases">
        <title>Genomic Encyclopedia of Type Strains, Phase IV (KMG-IV): sequencing the most valuable type-strain genomes for metagenomic binning, comparative biology and taxonomic classification.</title>
        <authorList>
            <person name="Goeker M."/>
        </authorList>
    </citation>
    <scope>NUCLEOTIDE SEQUENCE</scope>
    <source>
        <strain evidence="3">DSM 44596</strain>
    </source>
</reference>
<dbReference type="GO" id="GO:0051537">
    <property type="term" value="F:2 iron, 2 sulfur cluster binding"/>
    <property type="evidence" value="ECO:0007669"/>
    <property type="project" value="InterPro"/>
</dbReference>
<comment type="cofactor">
    <cofactor evidence="1">
        <name>Fe cation</name>
        <dbReference type="ChEBI" id="CHEBI:24875"/>
    </cofactor>
</comment>
<dbReference type="Pfam" id="PF00848">
    <property type="entry name" value="Ring_hydroxyl_A"/>
    <property type="match status" value="1"/>
</dbReference>